<dbReference type="GO" id="GO:0019064">
    <property type="term" value="P:fusion of virus membrane with host plasma membrane"/>
    <property type="evidence" value="ECO:0007669"/>
    <property type="project" value="InterPro"/>
</dbReference>
<dbReference type="Gene3D" id="1.20.5.300">
    <property type="match status" value="2"/>
</dbReference>
<evidence type="ECO:0000256" key="10">
    <source>
        <dbReference type="ARBA" id="ARBA00022870"/>
    </source>
</evidence>
<dbReference type="GO" id="GO:0039654">
    <property type="term" value="P:fusion of virus membrane with host endosome membrane"/>
    <property type="evidence" value="ECO:0007669"/>
    <property type="project" value="InterPro"/>
</dbReference>
<evidence type="ECO:0000313" key="23">
    <source>
        <dbReference type="EMBL" id="XDG24145.1"/>
    </source>
</evidence>
<dbReference type="InterPro" id="IPR043614">
    <property type="entry name" value="Spike_S2_CoV_C"/>
</dbReference>
<keyword evidence="8" id="KW-1161">Viral attachment to host cell</keyword>
<keyword evidence="6 20" id="KW-0812">Transmembrane</keyword>
<evidence type="ECO:0000256" key="9">
    <source>
        <dbReference type="ARBA" id="ARBA00022844"/>
    </source>
</evidence>
<evidence type="ECO:0000256" key="20">
    <source>
        <dbReference type="SAM" id="Phobius"/>
    </source>
</evidence>
<evidence type="ECO:0000256" key="18">
    <source>
        <dbReference type="ARBA" id="ARBA00023296"/>
    </source>
</evidence>
<reference evidence="23" key="1">
    <citation type="submission" date="2024-05" db="EMBL/GenBank/DDBJ databases">
        <title>Avian Migration-Mediated Cross-Species Transmission and Recombination Shaping the Diversity of Gammacoronaviruses and Deltacoronaviruses.</title>
        <authorList>
            <person name="Han Y."/>
            <person name="Xu P."/>
            <person name="Xu Y."/>
            <person name="Wang Y."/>
            <person name="Hu J."/>
            <person name="Ma M."/>
            <person name="Li Z."/>
            <person name="Bo S."/>
            <person name="Zhao C."/>
            <person name="Ji L."/>
            <person name="Yuan Y."/>
            <person name="Zhao W."/>
            <person name="Wang J."/>
            <person name="Jin Q."/>
            <person name="Wu Z."/>
            <person name="He G."/>
        </authorList>
    </citation>
    <scope>NUCLEOTIDE SEQUENCE</scope>
    <source>
        <strain evidence="23">AvAp-GammaCoV/SH21-SH201</strain>
    </source>
</reference>
<feature type="domain" description="Coronavirus spike (S) glycoprotein S2 subunit heptad repeat 2 (HR2) region profile" evidence="22">
    <location>
        <begin position="1050"/>
        <end position="1131"/>
    </location>
</feature>
<evidence type="ECO:0000256" key="5">
    <source>
        <dbReference type="ARBA" id="ARBA00022685"/>
    </source>
</evidence>
<keyword evidence="16 20" id="KW-0472">Membrane</keyword>
<dbReference type="PROSITE" id="PS51923">
    <property type="entry name" value="COV_S2_HR1"/>
    <property type="match status" value="1"/>
</dbReference>
<feature type="domain" description="Coronavirus spike (S) glycoprotein S2 subunit heptad repeat 1 (HR1) region profile" evidence="21">
    <location>
        <begin position="797"/>
        <end position="902"/>
    </location>
</feature>
<keyword evidence="17" id="KW-0325">Glycoprotein</keyword>
<evidence type="ECO:0000256" key="6">
    <source>
        <dbReference type="ARBA" id="ARBA00022692"/>
    </source>
</evidence>
<feature type="coiled-coil region" evidence="19">
    <location>
        <begin position="1082"/>
        <end position="1109"/>
    </location>
</feature>
<keyword evidence="2" id="KW-1170">Fusion of virus membrane with host endosomal membrane</keyword>
<evidence type="ECO:0000256" key="19">
    <source>
        <dbReference type="SAM" id="Coils"/>
    </source>
</evidence>
<evidence type="ECO:0000256" key="14">
    <source>
        <dbReference type="ARBA" id="ARBA00023026"/>
    </source>
</evidence>
<dbReference type="GO" id="GO:0016020">
    <property type="term" value="C:membrane"/>
    <property type="evidence" value="ECO:0007669"/>
    <property type="project" value="InterPro"/>
</dbReference>
<evidence type="ECO:0000259" key="22">
    <source>
        <dbReference type="PROSITE" id="PS51924"/>
    </source>
</evidence>
<keyword evidence="12" id="KW-1164">Virus endocytosis by host</keyword>
<dbReference type="GO" id="GO:0055036">
    <property type="term" value="C:virion membrane"/>
    <property type="evidence" value="ECO:0007669"/>
    <property type="project" value="UniProtKB-SubCell"/>
</dbReference>
<dbReference type="GO" id="GO:0044173">
    <property type="term" value="C:host cell endoplasmic reticulum-Golgi intermediate compartment membrane"/>
    <property type="evidence" value="ECO:0007669"/>
    <property type="project" value="UniProtKB-SubCell"/>
</dbReference>
<evidence type="ECO:0000256" key="2">
    <source>
        <dbReference type="ARBA" id="ARBA00022510"/>
    </source>
</evidence>
<evidence type="ECO:0000256" key="15">
    <source>
        <dbReference type="ARBA" id="ARBA00023054"/>
    </source>
</evidence>
<organism evidence="23">
    <name type="scientific">Bird gammacoronavirus AnasCN24</name>
    <dbReference type="NCBI Taxonomy" id="3237959"/>
    <lineage>
        <taxon>Viruses</taxon>
        <taxon>Riboviria</taxon>
        <taxon>Orthornavirae</taxon>
        <taxon>Pisuviricota</taxon>
        <taxon>Pisoniviricetes</taxon>
        <taxon>Nidovirales</taxon>
        <taxon>Cornidovirineae</taxon>
        <taxon>Coronaviridae</taxon>
        <taxon>Orthocoronavirinae</taxon>
        <taxon>Gammacoronavirus</taxon>
    </lineage>
</organism>
<keyword evidence="10" id="KW-1043">Host membrane</keyword>
<dbReference type="InterPro" id="IPR044874">
    <property type="entry name" value="Spike_S2_CoV_HR2"/>
</dbReference>
<keyword evidence="11" id="KW-0261">Viral envelope protein</keyword>
<keyword evidence="1" id="KW-1168">Fusion of virus membrane with host membrane</keyword>
<dbReference type="GO" id="GO:0019031">
    <property type="term" value="C:viral envelope"/>
    <property type="evidence" value="ECO:0007669"/>
    <property type="project" value="UniProtKB-KW"/>
</dbReference>
<evidence type="ECO:0000256" key="7">
    <source>
        <dbReference type="ARBA" id="ARBA00022729"/>
    </source>
</evidence>
<dbReference type="SUPFAM" id="SSF111474">
    <property type="entry name" value="Coronavirus S2 glycoprotein"/>
    <property type="match status" value="2"/>
</dbReference>
<evidence type="ECO:0000256" key="4">
    <source>
        <dbReference type="ARBA" id="ARBA00022595"/>
    </source>
</evidence>
<dbReference type="GO" id="GO:0075509">
    <property type="term" value="P:endocytosis involved in viral entry into host cell"/>
    <property type="evidence" value="ECO:0007669"/>
    <property type="project" value="UniProtKB-KW"/>
</dbReference>
<protein>
    <submittedName>
        <fullName evidence="23">Spike protein</fullName>
    </submittedName>
</protein>
<evidence type="ECO:0000256" key="1">
    <source>
        <dbReference type="ARBA" id="ARBA00022506"/>
    </source>
</evidence>
<evidence type="ECO:0000256" key="13">
    <source>
        <dbReference type="ARBA" id="ARBA00022989"/>
    </source>
</evidence>
<feature type="transmembrane region" description="Helical" evidence="20">
    <location>
        <begin position="1120"/>
        <end position="1142"/>
    </location>
</feature>
<keyword evidence="18" id="KW-1160">Virus entry into host cell</keyword>
<keyword evidence="4" id="KW-1162">Viral penetration into host cytoplasm</keyword>
<dbReference type="PROSITE" id="PS51924">
    <property type="entry name" value="COV_S2_HR2"/>
    <property type="match status" value="1"/>
</dbReference>
<evidence type="ECO:0000256" key="16">
    <source>
        <dbReference type="ARBA" id="ARBA00023136"/>
    </source>
</evidence>
<evidence type="ECO:0000259" key="21">
    <source>
        <dbReference type="PROSITE" id="PS51923"/>
    </source>
</evidence>
<dbReference type="EMBL" id="PP845442">
    <property type="protein sequence ID" value="XDG24145.1"/>
    <property type="molecule type" value="Genomic_RNA"/>
</dbReference>
<keyword evidence="7" id="KW-0732">Signal</keyword>
<dbReference type="InterPro" id="IPR044873">
    <property type="entry name" value="Spike_S2_CoV_HR1"/>
</dbReference>
<dbReference type="InterPro" id="IPR002552">
    <property type="entry name" value="Spike_S2_CoV"/>
</dbReference>
<accession>A0AB39AEG5</accession>
<dbReference type="CDD" id="cd22372">
    <property type="entry name" value="gammaCoV_Spike_SD1-2_S1-S2_S2"/>
    <property type="match status" value="1"/>
</dbReference>
<name>A0AB39AEG5_9GAMC</name>
<evidence type="ECO:0000256" key="8">
    <source>
        <dbReference type="ARBA" id="ARBA00022804"/>
    </source>
</evidence>
<evidence type="ECO:0000256" key="3">
    <source>
        <dbReference type="ARBA" id="ARBA00022581"/>
    </source>
</evidence>
<keyword evidence="13 20" id="KW-1133">Transmembrane helix</keyword>
<evidence type="ECO:0000256" key="11">
    <source>
        <dbReference type="ARBA" id="ARBA00022879"/>
    </source>
</evidence>
<evidence type="ECO:0000256" key="17">
    <source>
        <dbReference type="ARBA" id="ARBA00023180"/>
    </source>
</evidence>
<dbReference type="GO" id="GO:0046813">
    <property type="term" value="P:receptor-mediated virion attachment to host cell"/>
    <property type="evidence" value="ECO:0007669"/>
    <property type="project" value="InterPro"/>
</dbReference>
<dbReference type="Pfam" id="PF19214">
    <property type="entry name" value="CoV_S2_C"/>
    <property type="match status" value="1"/>
</dbReference>
<keyword evidence="5" id="KW-0165">Cleavage on pair of basic residues</keyword>
<sequence length="1188" mass="131667">MLGMSAMLVLLTTVLFVACNAQLYGDGYVYYYPSAFRPSNGWHRHGGAYAEVSRELYVKENATNSGCQLAAFSKHIIHNVSSVAFTAPSAGMSWSQLNGFCIAHCNFSDYAVFVTHCSSSSASCGGLIQPIGTGNVGVFAIFPNGTTFFKKLFTTRVYPRFYTWQCVDNFTSVYLNGDLVYSSGESTIVVSAGIGFNGGGPVQAVTTKYFDALVYFQNGTALDLVLCDDTPRGLLSCQYGTGNYSDGLYPYTVNSFVNQSLEVYLTNTLVNTTYYGDLFNHTFVNQTDAPGISSGSSQQDNLGKLRLYQSFTAEAGYYNFDFTFLQQFEFQPQGTGWSSQFGSQYGQCGFTLDNINNGQCFNTLRIAITYVPAYAGCYNAMQHFGAQCCYMYYLEQSSTGSSDHTCYGTDTTNFQYKYRCSVAVLLFMEKGSRICTSTTLPTYTTSTKLNNTFVLDTCVNYTIYSRYGVGVITNITDQVTPGTFLASGGLVVLDSSGAIDIFAVDEVVGRHYFKVNPCSDVNQQYVVSGGNIVGRLTSVNETGSQFLDNQYYVPLTSHTRSKRFVQNSTVTSCAYVSYGQYCINPDASVVQIQPDTFDGVVTPLLNATEYVLIPDSFNLTVTDEYIQTRMEQIQINCIQYVCGSSVQCRQLFQQYGSVCDNILSIVNGLAQQDNAELISLYSSTRPGENYPPVFNNFDTGGFNISLMLPQNKSGVQSRSFIEDLLFTKIESVGLPTDAEYQKCTAGLLGWVKDLVCAQYYNGIMVLPPVITNEMQFMYTSSLVASMMFGGLTSAGAIPFATQVQARINHLGITQTLILKNQELLANSFNNALQYMQQGFEATSQALQQIQDVVNQQAAVLTEVMSSLNKNFGAISSVIQDIYKQLDELSANAQVDRLITGRLSSLSVLASSKQAEYLRVAQQRQLAQDKINECVRSQSTRNSFCGNGMHVLSIPQSAPNGIAFIHFTYTPQTYKNVTAVVGFCVTTNGSEYGLVPVNGRGIFIYVDDAYYITSRDMYMPRNITSGDVVVLTSCQANYVTVNRTVITTFVDDDFDFDDEFEKWWNQTEHVIPDLDEFNYTIPILDINNEIDRIQQAIQGLNQSYVDLESLSILTTYIKWPWYVWLAIAFATIIFILILCWIFFMTGCCGCCCGCFGLIPLMSKCRKKSSYYTTFDDDIVGEQIRPKKSV</sequence>
<evidence type="ECO:0000256" key="12">
    <source>
        <dbReference type="ARBA" id="ARBA00022890"/>
    </source>
</evidence>
<dbReference type="InterPro" id="IPR043473">
    <property type="entry name" value="S2_sf_CoV"/>
</dbReference>
<proteinExistence type="predicted"/>
<keyword evidence="15 19" id="KW-0175">Coiled coil</keyword>
<dbReference type="Pfam" id="PF01601">
    <property type="entry name" value="CoV_S2"/>
    <property type="match status" value="1"/>
</dbReference>
<keyword evidence="9" id="KW-0946">Virion</keyword>
<keyword evidence="14" id="KW-0843">Virulence</keyword>
<keyword evidence="3" id="KW-0945">Host-virus interaction</keyword>